<gene>
    <name evidence="1" type="ORF">DPX16_8201</name>
</gene>
<protein>
    <submittedName>
        <fullName evidence="1">Uncharacterized protein</fullName>
    </submittedName>
</protein>
<dbReference type="EMBL" id="RJVU01049825">
    <property type="protein sequence ID" value="ROL42322.1"/>
    <property type="molecule type" value="Genomic_DNA"/>
</dbReference>
<proteinExistence type="predicted"/>
<organism evidence="1 2">
    <name type="scientific">Anabarilius grahami</name>
    <name type="common">Kanglang fish</name>
    <name type="synonym">Barilius grahami</name>
    <dbReference type="NCBI Taxonomy" id="495550"/>
    <lineage>
        <taxon>Eukaryota</taxon>
        <taxon>Metazoa</taxon>
        <taxon>Chordata</taxon>
        <taxon>Craniata</taxon>
        <taxon>Vertebrata</taxon>
        <taxon>Euteleostomi</taxon>
        <taxon>Actinopterygii</taxon>
        <taxon>Neopterygii</taxon>
        <taxon>Teleostei</taxon>
        <taxon>Ostariophysi</taxon>
        <taxon>Cypriniformes</taxon>
        <taxon>Xenocyprididae</taxon>
        <taxon>Xenocypridinae</taxon>
        <taxon>Xenocypridinae incertae sedis</taxon>
        <taxon>Anabarilius</taxon>
    </lineage>
</organism>
<dbReference type="Proteomes" id="UP000281406">
    <property type="component" value="Unassembled WGS sequence"/>
</dbReference>
<reference evidence="1 2" key="1">
    <citation type="submission" date="2018-10" db="EMBL/GenBank/DDBJ databases">
        <title>Genome assembly for a Yunnan-Guizhou Plateau 3E fish, Anabarilius grahami (Regan), and its evolutionary and genetic applications.</title>
        <authorList>
            <person name="Jiang W."/>
        </authorList>
    </citation>
    <scope>NUCLEOTIDE SEQUENCE [LARGE SCALE GENOMIC DNA]</scope>
    <source>
        <strain evidence="1">AG-KIZ</strain>
        <tissue evidence="1">Muscle</tissue>
    </source>
</reference>
<dbReference type="AlphaFoldDB" id="A0A3N0Y7Y5"/>
<comment type="caution">
    <text evidence="1">The sequence shown here is derived from an EMBL/GenBank/DDBJ whole genome shotgun (WGS) entry which is preliminary data.</text>
</comment>
<accession>A0A3N0Y7Y5</accession>
<keyword evidence="2" id="KW-1185">Reference proteome</keyword>
<evidence type="ECO:0000313" key="1">
    <source>
        <dbReference type="EMBL" id="ROL42322.1"/>
    </source>
</evidence>
<evidence type="ECO:0000313" key="2">
    <source>
        <dbReference type="Proteomes" id="UP000281406"/>
    </source>
</evidence>
<name>A0A3N0Y7Y5_ANAGA</name>
<sequence>MTFYLFMLVLLMSLWVCMLFLLLSNLFDVKVENVTVISASRDPRDKMSKWFSFTSDLLH</sequence>